<name>M1NGQ3_DESSD</name>
<feature type="region of interest" description="Disordered" evidence="1">
    <location>
        <begin position="80"/>
        <end position="100"/>
    </location>
</feature>
<dbReference type="AlphaFoldDB" id="M1NGQ3"/>
<keyword evidence="4" id="KW-1185">Reference proteome</keyword>
<dbReference type="STRING" id="1167006.UWK_02274"/>
<evidence type="ECO:0000313" key="3">
    <source>
        <dbReference type="EMBL" id="AGF78814.1"/>
    </source>
</evidence>
<feature type="chain" id="PRO_5004015807" description="Secreted protein" evidence="2">
    <location>
        <begin position="22"/>
        <end position="100"/>
    </location>
</feature>
<reference evidence="4" key="1">
    <citation type="journal article" date="2013" name="Stand. Genomic Sci.">
        <title>Complete genome sequence of Desulfocapsa sulfexigens, a marine deltaproteobacterium specialized in disproportionating inorganic sulfur compounds.</title>
        <authorList>
            <person name="Finster K.W."/>
            <person name="Kjeldsen K.U."/>
            <person name="Kube M."/>
            <person name="Reinhardt R."/>
            <person name="Mussmann M."/>
            <person name="Amann R."/>
            <person name="Schreiber L."/>
        </authorList>
    </citation>
    <scope>NUCLEOTIDE SEQUENCE [LARGE SCALE GENOMIC DNA]</scope>
    <source>
        <strain evidence="4">DSM 10523 / SB164P1</strain>
    </source>
</reference>
<dbReference type="EMBL" id="CP003985">
    <property type="protein sequence ID" value="AGF78814.1"/>
    <property type="molecule type" value="Genomic_DNA"/>
</dbReference>
<evidence type="ECO:0000256" key="2">
    <source>
        <dbReference type="SAM" id="SignalP"/>
    </source>
</evidence>
<organism evidence="3 4">
    <name type="scientific">Desulfocapsa sulfexigens (strain DSM 10523 / SB164P1)</name>
    <dbReference type="NCBI Taxonomy" id="1167006"/>
    <lineage>
        <taxon>Bacteria</taxon>
        <taxon>Pseudomonadati</taxon>
        <taxon>Thermodesulfobacteriota</taxon>
        <taxon>Desulfobulbia</taxon>
        <taxon>Desulfobulbales</taxon>
        <taxon>Desulfocapsaceae</taxon>
        <taxon>Desulfocapsa</taxon>
    </lineage>
</organism>
<dbReference type="HOGENOM" id="CLU_2301304_0_0_7"/>
<gene>
    <name evidence="3" type="ordered locus">UWK_02274</name>
</gene>
<dbReference type="RefSeq" id="WP_015404502.1">
    <property type="nucleotide sequence ID" value="NC_020304.1"/>
</dbReference>
<evidence type="ECO:0008006" key="5">
    <source>
        <dbReference type="Google" id="ProtNLM"/>
    </source>
</evidence>
<proteinExistence type="predicted"/>
<sequence length="100" mass="10139">MKKVLSIVFIMSMFSSATAFAATLDDTASTQLGDADFKVSTNVVISATATNVAYAAASKHTAGGLTAFGTTDTMTDMSTTDLAADADPPTQADATTLSGF</sequence>
<evidence type="ECO:0000313" key="4">
    <source>
        <dbReference type="Proteomes" id="UP000011721"/>
    </source>
</evidence>
<dbReference type="KEGG" id="dsf:UWK_02274"/>
<dbReference type="Proteomes" id="UP000011721">
    <property type="component" value="Chromosome"/>
</dbReference>
<accession>M1NGQ3</accession>
<evidence type="ECO:0000256" key="1">
    <source>
        <dbReference type="SAM" id="MobiDB-lite"/>
    </source>
</evidence>
<keyword evidence="2" id="KW-0732">Signal</keyword>
<protein>
    <recommendedName>
        <fullName evidence="5">Secreted protein</fullName>
    </recommendedName>
</protein>
<feature type="signal peptide" evidence="2">
    <location>
        <begin position="1"/>
        <end position="21"/>
    </location>
</feature>